<evidence type="ECO:0000256" key="1">
    <source>
        <dbReference type="SAM" id="SignalP"/>
    </source>
</evidence>
<protein>
    <submittedName>
        <fullName evidence="2">Uncharacterized protein</fullName>
    </submittedName>
</protein>
<accession>A0A178K2C5</accession>
<feature type="chain" id="PRO_5008089902" evidence="1">
    <location>
        <begin position="21"/>
        <end position="181"/>
    </location>
</feature>
<dbReference type="Proteomes" id="UP000078503">
    <property type="component" value="Unassembled WGS sequence"/>
</dbReference>
<keyword evidence="1" id="KW-0732">Signal</keyword>
<evidence type="ECO:0000313" key="3">
    <source>
        <dbReference type="Proteomes" id="UP000078503"/>
    </source>
</evidence>
<comment type="caution">
    <text evidence="2">The sequence shown here is derived from an EMBL/GenBank/DDBJ whole genome shotgun (WGS) entry which is preliminary data.</text>
</comment>
<dbReference type="AlphaFoldDB" id="A0A178K2C5"/>
<keyword evidence="3" id="KW-1185">Reference proteome</keyword>
<organism evidence="2 3">
    <name type="scientific">Photobacterium jeanii</name>
    <dbReference type="NCBI Taxonomy" id="858640"/>
    <lineage>
        <taxon>Bacteria</taxon>
        <taxon>Pseudomonadati</taxon>
        <taxon>Pseudomonadota</taxon>
        <taxon>Gammaproteobacteria</taxon>
        <taxon>Vibrionales</taxon>
        <taxon>Vibrionaceae</taxon>
        <taxon>Photobacterium</taxon>
    </lineage>
</organism>
<proteinExistence type="predicted"/>
<reference evidence="2 3" key="1">
    <citation type="submission" date="2016-03" db="EMBL/GenBank/DDBJ databases">
        <title>Photobacterium proteolyticum sp. nov. a protease producing bacterium isolated from ocean sediments of Laizhou Bay.</title>
        <authorList>
            <person name="Li Y."/>
        </authorList>
    </citation>
    <scope>NUCLEOTIDE SEQUENCE [LARGE SCALE GENOMIC DNA]</scope>
    <source>
        <strain evidence="2 3">R-40508</strain>
    </source>
</reference>
<dbReference type="EMBL" id="LVHF01000033">
    <property type="protein sequence ID" value="OAN11468.1"/>
    <property type="molecule type" value="Genomic_DNA"/>
</dbReference>
<gene>
    <name evidence="2" type="ORF">A3K86_21255</name>
</gene>
<sequence>MMKCKLAALIISLCAFGVQAQSMIITKEQINQMITLISTDMERSGHLSKLSSLSGKSPEQVKAITTGAISTCMNKHYLGKDMSKMDSGLDKQLETCTNQELKKGFDVSQATIDKWQQAIEADESLATPEQKELKAIEKELNQLMTKNDLTDKDMKRVQELTARQTEIAVEMAKQYQMQSQQ</sequence>
<evidence type="ECO:0000313" key="2">
    <source>
        <dbReference type="EMBL" id="OAN11468.1"/>
    </source>
</evidence>
<feature type="signal peptide" evidence="1">
    <location>
        <begin position="1"/>
        <end position="20"/>
    </location>
</feature>
<dbReference type="RefSeq" id="WP_068336321.1">
    <property type="nucleotide sequence ID" value="NZ_LVHF01000033.1"/>
</dbReference>
<name>A0A178K2C5_9GAMM</name>